<reference evidence="3" key="1">
    <citation type="journal article" date="2021" name="Nat. Commun.">
        <title>Genomic analyses provide insights into spinach domestication and the genetic basis of agronomic traits.</title>
        <authorList>
            <person name="Cai X."/>
            <person name="Sun X."/>
            <person name="Xu C."/>
            <person name="Sun H."/>
            <person name="Wang X."/>
            <person name="Ge C."/>
            <person name="Zhang Z."/>
            <person name="Wang Q."/>
            <person name="Fei Z."/>
            <person name="Jiao C."/>
            <person name="Wang Q."/>
        </authorList>
    </citation>
    <scope>NUCLEOTIDE SEQUENCE [LARGE SCALE GENOMIC DNA]</scope>
    <source>
        <strain evidence="3">cv. Varoflay</strain>
    </source>
</reference>
<comment type="subunit">
    <text evidence="1">Homooctamer.</text>
</comment>
<dbReference type="Gene3D" id="3.30.590.10">
    <property type="entry name" value="Glutamine synthetase/guanido kinase, catalytic domain"/>
    <property type="match status" value="1"/>
</dbReference>
<evidence type="ECO:0000313" key="4">
    <source>
        <dbReference type="RefSeq" id="XP_021854208.1"/>
    </source>
</evidence>
<dbReference type="GO" id="GO:0005737">
    <property type="term" value="C:cytoplasm"/>
    <property type="evidence" value="ECO:0007669"/>
    <property type="project" value="TreeGrafter"/>
</dbReference>
<evidence type="ECO:0000313" key="3">
    <source>
        <dbReference type="Proteomes" id="UP000813463"/>
    </source>
</evidence>
<proteinExistence type="predicted"/>
<dbReference type="PANTHER" id="PTHR20852">
    <property type="entry name" value="GLUTAMINE SYNTHETASE"/>
    <property type="match status" value="1"/>
</dbReference>
<dbReference type="GeneID" id="110793620"/>
<dbReference type="GO" id="GO:0004356">
    <property type="term" value="F:glutamine synthetase activity"/>
    <property type="evidence" value="ECO:0007669"/>
    <property type="project" value="TreeGrafter"/>
</dbReference>
<evidence type="ECO:0000256" key="2">
    <source>
        <dbReference type="ARBA" id="ARBA00030668"/>
    </source>
</evidence>
<protein>
    <recommendedName>
        <fullName evidence="2">Glutamate--ammonia ligase</fullName>
    </recommendedName>
</protein>
<name>A0A9R0ISJ4_SPIOL</name>
<dbReference type="RefSeq" id="XP_021854208.1">
    <property type="nucleotide sequence ID" value="XM_021998516.2"/>
</dbReference>
<dbReference type="GO" id="GO:0006542">
    <property type="term" value="P:glutamine biosynthetic process"/>
    <property type="evidence" value="ECO:0007669"/>
    <property type="project" value="TreeGrafter"/>
</dbReference>
<dbReference type="Proteomes" id="UP000813463">
    <property type="component" value="Chromosome 6"/>
</dbReference>
<sequence>MYCSISNQFEIFDIYRRFCADHCLTGHVSCFSSTQSLSWSRVWTRRFSDAHCTACMYAGINISGTNGEVMPGQCEFRVSPSVGIEAGDHVWCARYLLEKTGSKATIGKGNVQAQGRFCFPCISS</sequence>
<dbReference type="PANTHER" id="PTHR20852:SF118">
    <property type="entry name" value="GLUTAMINE SYNTHETASE, CHLOROPLASTIC_MITOCHONDRIAL"/>
    <property type="match status" value="1"/>
</dbReference>
<organism evidence="3 4">
    <name type="scientific">Spinacia oleracea</name>
    <name type="common">Spinach</name>
    <dbReference type="NCBI Taxonomy" id="3562"/>
    <lineage>
        <taxon>Eukaryota</taxon>
        <taxon>Viridiplantae</taxon>
        <taxon>Streptophyta</taxon>
        <taxon>Embryophyta</taxon>
        <taxon>Tracheophyta</taxon>
        <taxon>Spermatophyta</taxon>
        <taxon>Magnoliopsida</taxon>
        <taxon>eudicotyledons</taxon>
        <taxon>Gunneridae</taxon>
        <taxon>Pentapetalae</taxon>
        <taxon>Caryophyllales</taxon>
        <taxon>Chenopodiaceae</taxon>
        <taxon>Chenopodioideae</taxon>
        <taxon>Anserineae</taxon>
        <taxon>Spinacia</taxon>
    </lineage>
</organism>
<gene>
    <name evidence="4" type="primary">LOC110793620</name>
</gene>
<dbReference type="InterPro" id="IPR014746">
    <property type="entry name" value="Gln_synth/guanido_kin_cat_dom"/>
</dbReference>
<accession>A0A9R0ISJ4</accession>
<dbReference type="AlphaFoldDB" id="A0A9R0ISJ4"/>
<keyword evidence="3" id="KW-1185">Reference proteome</keyword>
<dbReference type="InterPro" id="IPR050292">
    <property type="entry name" value="Glutamine_Synthetase"/>
</dbReference>
<dbReference type="KEGG" id="soe:110793620"/>
<reference evidence="4" key="2">
    <citation type="submission" date="2025-08" db="UniProtKB">
        <authorList>
            <consortium name="RefSeq"/>
        </authorList>
    </citation>
    <scope>IDENTIFICATION</scope>
    <source>
        <tissue evidence="4">Leaf</tissue>
    </source>
</reference>
<dbReference type="OrthoDB" id="10544065at2759"/>
<dbReference type="SUPFAM" id="SSF55931">
    <property type="entry name" value="Glutamine synthetase/guanido kinase"/>
    <property type="match status" value="1"/>
</dbReference>
<evidence type="ECO:0000256" key="1">
    <source>
        <dbReference type="ARBA" id="ARBA00011823"/>
    </source>
</evidence>